<feature type="transmembrane region" description="Helical" evidence="1">
    <location>
        <begin position="39"/>
        <end position="60"/>
    </location>
</feature>
<organism evidence="2 3">
    <name type="scientific">Cucurbitaria berberidis CBS 394.84</name>
    <dbReference type="NCBI Taxonomy" id="1168544"/>
    <lineage>
        <taxon>Eukaryota</taxon>
        <taxon>Fungi</taxon>
        <taxon>Dikarya</taxon>
        <taxon>Ascomycota</taxon>
        <taxon>Pezizomycotina</taxon>
        <taxon>Dothideomycetes</taxon>
        <taxon>Pleosporomycetidae</taxon>
        <taxon>Pleosporales</taxon>
        <taxon>Pleosporineae</taxon>
        <taxon>Cucurbitariaceae</taxon>
        <taxon>Cucurbitaria</taxon>
    </lineage>
</organism>
<dbReference type="EMBL" id="ML976614">
    <property type="protein sequence ID" value="KAF1851587.1"/>
    <property type="molecule type" value="Genomic_DNA"/>
</dbReference>
<keyword evidence="1" id="KW-1133">Transmembrane helix</keyword>
<dbReference type="GeneID" id="63852166"/>
<name>A0A9P4LEQ0_9PLEO</name>
<evidence type="ECO:0008006" key="4">
    <source>
        <dbReference type="Google" id="ProtNLM"/>
    </source>
</evidence>
<evidence type="ECO:0000313" key="3">
    <source>
        <dbReference type="Proteomes" id="UP000800039"/>
    </source>
</evidence>
<dbReference type="RefSeq" id="XP_040794150.1">
    <property type="nucleotide sequence ID" value="XM_040934915.1"/>
</dbReference>
<keyword evidence="1" id="KW-0812">Transmembrane</keyword>
<comment type="caution">
    <text evidence="2">The sequence shown here is derived from an EMBL/GenBank/DDBJ whole genome shotgun (WGS) entry which is preliminary data.</text>
</comment>
<protein>
    <recommendedName>
        <fullName evidence="4">Transmembrane protein</fullName>
    </recommendedName>
</protein>
<evidence type="ECO:0000313" key="2">
    <source>
        <dbReference type="EMBL" id="KAF1851587.1"/>
    </source>
</evidence>
<gene>
    <name evidence="2" type="ORF">K460DRAFT_37676</name>
</gene>
<evidence type="ECO:0000256" key="1">
    <source>
        <dbReference type="SAM" id="Phobius"/>
    </source>
</evidence>
<keyword evidence="3" id="KW-1185">Reference proteome</keyword>
<proteinExistence type="predicted"/>
<sequence>MSSAITQTVRIVMIAQFAAMATAQMQLAKRDKHTLGLAFGLSAGVGAAGMLALILIIYCLRQRRKRRRAAGLEPEEEMGDWCTCKDCSGCKRKRGGGDGSQSCWKCRQGCAT</sequence>
<accession>A0A9P4LEQ0</accession>
<dbReference type="OrthoDB" id="3796249at2759"/>
<reference evidence="2" key="1">
    <citation type="submission" date="2020-01" db="EMBL/GenBank/DDBJ databases">
        <authorList>
            <consortium name="DOE Joint Genome Institute"/>
            <person name="Haridas S."/>
            <person name="Albert R."/>
            <person name="Binder M."/>
            <person name="Bloem J."/>
            <person name="Labutti K."/>
            <person name="Salamov A."/>
            <person name="Andreopoulos B."/>
            <person name="Baker S.E."/>
            <person name="Barry K."/>
            <person name="Bills G."/>
            <person name="Bluhm B.H."/>
            <person name="Cannon C."/>
            <person name="Castanera R."/>
            <person name="Culley D.E."/>
            <person name="Daum C."/>
            <person name="Ezra D."/>
            <person name="Gonzalez J.B."/>
            <person name="Henrissat B."/>
            <person name="Kuo A."/>
            <person name="Liang C."/>
            <person name="Lipzen A."/>
            <person name="Lutzoni F."/>
            <person name="Magnuson J."/>
            <person name="Mondo S."/>
            <person name="Nolan M."/>
            <person name="Ohm R."/>
            <person name="Pangilinan J."/>
            <person name="Park H.-J."/>
            <person name="Ramirez L."/>
            <person name="Alfaro M."/>
            <person name="Sun H."/>
            <person name="Tritt A."/>
            <person name="Yoshinaga Y."/>
            <person name="Zwiers L.-H."/>
            <person name="Turgeon B.G."/>
            <person name="Goodwin S.B."/>
            <person name="Spatafora J.W."/>
            <person name="Crous P.W."/>
            <person name="Grigoriev I.V."/>
        </authorList>
    </citation>
    <scope>NUCLEOTIDE SEQUENCE</scope>
    <source>
        <strain evidence="2">CBS 394.84</strain>
    </source>
</reference>
<keyword evidence="1" id="KW-0472">Membrane</keyword>
<dbReference type="AlphaFoldDB" id="A0A9P4LEQ0"/>
<dbReference type="Proteomes" id="UP000800039">
    <property type="component" value="Unassembled WGS sequence"/>
</dbReference>